<dbReference type="SUPFAM" id="SSF48008">
    <property type="entry name" value="GntR ligand-binding domain-like"/>
    <property type="match status" value="1"/>
</dbReference>
<dbReference type="GO" id="GO:0003677">
    <property type="term" value="F:DNA binding"/>
    <property type="evidence" value="ECO:0007669"/>
    <property type="project" value="UniProtKB-KW"/>
</dbReference>
<dbReference type="InterPro" id="IPR011711">
    <property type="entry name" value="GntR_C"/>
</dbReference>
<dbReference type="InterPro" id="IPR036388">
    <property type="entry name" value="WH-like_DNA-bd_sf"/>
</dbReference>
<accession>A0A494XJD6</accession>
<evidence type="ECO:0000313" key="6">
    <source>
        <dbReference type="Proteomes" id="UP000282076"/>
    </source>
</evidence>
<evidence type="ECO:0000259" key="4">
    <source>
        <dbReference type="PROSITE" id="PS50949"/>
    </source>
</evidence>
<dbReference type="SUPFAM" id="SSF46785">
    <property type="entry name" value="Winged helix' DNA-binding domain"/>
    <property type="match status" value="1"/>
</dbReference>
<dbReference type="AlphaFoldDB" id="A0A494XJD6"/>
<dbReference type="SMART" id="SM00345">
    <property type="entry name" value="HTH_GNTR"/>
    <property type="match status" value="1"/>
</dbReference>
<feature type="domain" description="HTH gntR-type" evidence="4">
    <location>
        <begin position="15"/>
        <end position="83"/>
    </location>
</feature>
<evidence type="ECO:0000313" key="5">
    <source>
        <dbReference type="EMBL" id="RKP48766.1"/>
    </source>
</evidence>
<keyword evidence="6" id="KW-1185">Reference proteome</keyword>
<dbReference type="OrthoDB" id="9782299at2"/>
<dbReference type="Pfam" id="PF07729">
    <property type="entry name" value="FCD"/>
    <property type="match status" value="1"/>
</dbReference>
<dbReference type="PANTHER" id="PTHR43537">
    <property type="entry name" value="TRANSCRIPTIONAL REGULATOR, GNTR FAMILY"/>
    <property type="match status" value="1"/>
</dbReference>
<keyword evidence="2" id="KW-0238">DNA-binding</keyword>
<dbReference type="Proteomes" id="UP000282076">
    <property type="component" value="Unassembled WGS sequence"/>
</dbReference>
<dbReference type="Pfam" id="PF00392">
    <property type="entry name" value="GntR"/>
    <property type="match status" value="1"/>
</dbReference>
<dbReference type="PRINTS" id="PR00035">
    <property type="entry name" value="HTHGNTR"/>
</dbReference>
<gene>
    <name evidence="5" type="ORF">D7Z26_20525</name>
</gene>
<dbReference type="SMART" id="SM00895">
    <property type="entry name" value="FCD"/>
    <property type="match status" value="1"/>
</dbReference>
<dbReference type="EMBL" id="RBZM01000009">
    <property type="protein sequence ID" value="RKP48766.1"/>
    <property type="molecule type" value="Genomic_DNA"/>
</dbReference>
<reference evidence="5 6" key="1">
    <citation type="submission" date="2018-10" db="EMBL/GenBank/DDBJ databases">
        <title>Cohnella sp. M2MS4P-1, whole genome shotgun sequence.</title>
        <authorList>
            <person name="Tuo L."/>
        </authorList>
    </citation>
    <scope>NUCLEOTIDE SEQUENCE [LARGE SCALE GENOMIC DNA]</scope>
    <source>
        <strain evidence="5 6">M2MS4P-1</strain>
    </source>
</reference>
<dbReference type="Gene3D" id="1.20.120.530">
    <property type="entry name" value="GntR ligand-binding domain-like"/>
    <property type="match status" value="1"/>
</dbReference>
<proteinExistence type="predicted"/>
<dbReference type="GO" id="GO:0003700">
    <property type="term" value="F:DNA-binding transcription factor activity"/>
    <property type="evidence" value="ECO:0007669"/>
    <property type="project" value="InterPro"/>
</dbReference>
<evidence type="ECO:0000256" key="1">
    <source>
        <dbReference type="ARBA" id="ARBA00023015"/>
    </source>
</evidence>
<comment type="caution">
    <text evidence="5">The sequence shown here is derived from an EMBL/GenBank/DDBJ whole genome shotgun (WGS) entry which is preliminary data.</text>
</comment>
<dbReference type="CDD" id="cd07377">
    <property type="entry name" value="WHTH_GntR"/>
    <property type="match status" value="1"/>
</dbReference>
<dbReference type="PROSITE" id="PS50949">
    <property type="entry name" value="HTH_GNTR"/>
    <property type="match status" value="1"/>
</dbReference>
<evidence type="ECO:0000256" key="3">
    <source>
        <dbReference type="ARBA" id="ARBA00023163"/>
    </source>
</evidence>
<dbReference type="InterPro" id="IPR036390">
    <property type="entry name" value="WH_DNA-bd_sf"/>
</dbReference>
<dbReference type="InterPro" id="IPR008920">
    <property type="entry name" value="TF_FadR/GntR_C"/>
</dbReference>
<organism evidence="5 6">
    <name type="scientific">Cohnella endophytica</name>
    <dbReference type="NCBI Taxonomy" id="2419778"/>
    <lineage>
        <taxon>Bacteria</taxon>
        <taxon>Bacillati</taxon>
        <taxon>Bacillota</taxon>
        <taxon>Bacilli</taxon>
        <taxon>Bacillales</taxon>
        <taxon>Paenibacillaceae</taxon>
        <taxon>Cohnella</taxon>
    </lineage>
</organism>
<keyword evidence="1" id="KW-0805">Transcription regulation</keyword>
<dbReference type="InterPro" id="IPR000524">
    <property type="entry name" value="Tscrpt_reg_HTH_GntR"/>
</dbReference>
<name>A0A494XJD6_9BACL</name>
<protein>
    <submittedName>
        <fullName evidence="5">FadR family transcriptional regulator</fullName>
    </submittedName>
</protein>
<dbReference type="PANTHER" id="PTHR43537:SF47">
    <property type="entry name" value="REGULATORY PROTEIN GNTR HTH"/>
    <property type="match status" value="1"/>
</dbReference>
<sequence>MNVTPKVSFQTLKRTKLVDDVVTQLQNTITSGGLKHGDRIPTEPELMSQFGVGRSTIREAVRVLVHAGLLEKKQGFGTFLSAASVMQEPLAHRLRRAEIMEVYEVRKMLELEISRLAAERRDEQDLEAMRRHLDSRQAALDKGDTSAYLNADVEFHNAVAVASKNNVAIDLYRTFSSVLRETLSNLAKDDEVHDPHVLFHEKLYEAIKEKDVAEAELWTKRNLDGTVEQLKIKLD</sequence>
<keyword evidence="3" id="KW-0804">Transcription</keyword>
<dbReference type="Gene3D" id="1.10.10.10">
    <property type="entry name" value="Winged helix-like DNA-binding domain superfamily/Winged helix DNA-binding domain"/>
    <property type="match status" value="1"/>
</dbReference>
<evidence type="ECO:0000256" key="2">
    <source>
        <dbReference type="ARBA" id="ARBA00023125"/>
    </source>
</evidence>
<dbReference type="RefSeq" id="WP_120978904.1">
    <property type="nucleotide sequence ID" value="NZ_RBZM01000009.1"/>
</dbReference>